<evidence type="ECO:0000313" key="2">
    <source>
        <dbReference type="Proteomes" id="UP000594638"/>
    </source>
</evidence>
<dbReference type="Proteomes" id="UP000594638">
    <property type="component" value="Unassembled WGS sequence"/>
</dbReference>
<dbReference type="EMBL" id="CACTIH010002025">
    <property type="protein sequence ID" value="CAA2971796.1"/>
    <property type="molecule type" value="Genomic_DNA"/>
</dbReference>
<proteinExistence type="predicted"/>
<organism evidence="1 2">
    <name type="scientific">Olea europaea subsp. europaea</name>
    <dbReference type="NCBI Taxonomy" id="158383"/>
    <lineage>
        <taxon>Eukaryota</taxon>
        <taxon>Viridiplantae</taxon>
        <taxon>Streptophyta</taxon>
        <taxon>Embryophyta</taxon>
        <taxon>Tracheophyta</taxon>
        <taxon>Spermatophyta</taxon>
        <taxon>Magnoliopsida</taxon>
        <taxon>eudicotyledons</taxon>
        <taxon>Gunneridae</taxon>
        <taxon>Pentapetalae</taxon>
        <taxon>asterids</taxon>
        <taxon>lamiids</taxon>
        <taxon>Lamiales</taxon>
        <taxon>Oleaceae</taxon>
        <taxon>Oleeae</taxon>
        <taxon>Olea</taxon>
    </lineage>
</organism>
<gene>
    <name evidence="1" type="ORF">OLEA9_A073199</name>
</gene>
<name>A0A8S0R124_OLEEU</name>
<protein>
    <submittedName>
        <fullName evidence="1">Guanylate-binding 4</fullName>
    </submittedName>
</protein>
<dbReference type="AlphaFoldDB" id="A0A8S0R124"/>
<reference evidence="1 2" key="1">
    <citation type="submission" date="2019-12" db="EMBL/GenBank/DDBJ databases">
        <authorList>
            <person name="Alioto T."/>
            <person name="Alioto T."/>
            <person name="Gomez Garrido J."/>
        </authorList>
    </citation>
    <scope>NUCLEOTIDE SEQUENCE [LARGE SCALE GENOMIC DNA]</scope>
</reference>
<sequence>MGNLSLPTSNDYLHNAHEASREAAMNAFNEQHFGRYHAKRSVEKLVEDIEKVYKNYILANDYQSSKLFRRLPSMAKFNARFLHCNQSFERECVGPSKIIYELRMMKM</sequence>
<dbReference type="Gramene" id="OE9A073199T1">
    <property type="protein sequence ID" value="OE9A073199C1"/>
    <property type="gene ID" value="OE9A073199"/>
</dbReference>
<dbReference type="GO" id="GO:0005525">
    <property type="term" value="F:GTP binding"/>
    <property type="evidence" value="ECO:0007669"/>
    <property type="project" value="InterPro"/>
</dbReference>
<dbReference type="OrthoDB" id="1736128at2759"/>
<keyword evidence="2" id="KW-1185">Reference proteome</keyword>
<dbReference type="SUPFAM" id="SSF48340">
    <property type="entry name" value="Interferon-induced guanylate-binding protein 1 (GBP1), C-terminal domain"/>
    <property type="match status" value="1"/>
</dbReference>
<accession>A0A8S0R124</accession>
<dbReference type="GO" id="GO:0003924">
    <property type="term" value="F:GTPase activity"/>
    <property type="evidence" value="ECO:0007669"/>
    <property type="project" value="InterPro"/>
</dbReference>
<evidence type="ECO:0000313" key="1">
    <source>
        <dbReference type="EMBL" id="CAA2971796.1"/>
    </source>
</evidence>
<comment type="caution">
    <text evidence="1">The sequence shown here is derived from an EMBL/GenBank/DDBJ whole genome shotgun (WGS) entry which is preliminary data.</text>
</comment>
<dbReference type="InterPro" id="IPR036543">
    <property type="entry name" value="Guanylate-bd_C_sf"/>
</dbReference>